<dbReference type="AlphaFoldDB" id="A0A1V5SHT4"/>
<proteinExistence type="predicted"/>
<protein>
    <recommendedName>
        <fullName evidence="2">Uroporphyrinogen decarboxylase (URO-D)</fullName>
    </recommendedName>
</protein>
<name>A0A1V5SHT4_9BACT</name>
<dbReference type="InterPro" id="IPR038071">
    <property type="entry name" value="UROD/MetE-like_sf"/>
</dbReference>
<sequence>MIDERPLWAARLYTSTKFSEKENPKKEINTVFSNQERETLRTLAERVAELSCRPIENEKKDLWYRHNALESVRPLILCDPENGWNEIITEDQMLCQNNLARHWEFWLRQLIFWGESMNDDRVIEPYFDIPYVFIESDWGMQEKKIGGEGGGSYRWIAPMNDYSLIDELHFPQIEVDYEMTNHILSLAEDVVGNTLKVRLKGMWWWSLGISEIAVYLRGLEQMMYDMYDHPEELHHLMRFLRDGILAKLDYLEKNNLLCLNNTGNYVGSGGMGYSHQLPQKDFDGSHVRPIDMWGFAESQPTVGVSPALYEEFIFPYEKSILDRFGLNCYGCCELINQRWEAVKGFLNLRRVSVSPWANREDMAQKLENRYIYSLKFNPSYLAVPNLDEKFIRQEIRRYLEITKGCVVEIIMKDNNTIGNNPQNVIRWSKIAREEAENFWL</sequence>
<reference evidence="1" key="1">
    <citation type="submission" date="2017-02" db="EMBL/GenBank/DDBJ databases">
        <title>Delving into the versatile metabolic prowess of the omnipresent phylum Bacteroidetes.</title>
        <authorList>
            <person name="Nobu M.K."/>
            <person name="Mei R."/>
            <person name="Narihiro T."/>
            <person name="Kuroda K."/>
            <person name="Liu W.-T."/>
        </authorList>
    </citation>
    <scope>NUCLEOTIDE SEQUENCE</scope>
    <source>
        <strain evidence="1">ADurb.Bin276</strain>
    </source>
</reference>
<evidence type="ECO:0000313" key="1">
    <source>
        <dbReference type="EMBL" id="OQA54058.1"/>
    </source>
</evidence>
<gene>
    <name evidence="1" type="ORF">BWY41_02270</name>
</gene>
<comment type="caution">
    <text evidence="1">The sequence shown here is derived from an EMBL/GenBank/DDBJ whole genome shotgun (WGS) entry which is preliminary data.</text>
</comment>
<dbReference type="Proteomes" id="UP000485569">
    <property type="component" value="Unassembled WGS sequence"/>
</dbReference>
<organism evidence="1">
    <name type="scientific">Candidatus Atribacter allofermentans</name>
    <dbReference type="NCBI Taxonomy" id="1852833"/>
    <lineage>
        <taxon>Bacteria</taxon>
        <taxon>Pseudomonadati</taxon>
        <taxon>Atribacterota</taxon>
        <taxon>Atribacteria</taxon>
        <taxon>Atribacterales</taxon>
        <taxon>Atribacteraceae</taxon>
        <taxon>Atribacter</taxon>
    </lineage>
</organism>
<dbReference type="Gene3D" id="3.20.20.210">
    <property type="match status" value="1"/>
</dbReference>
<accession>A0A1V5SHT4</accession>
<dbReference type="EMBL" id="MWBQ01000228">
    <property type="protein sequence ID" value="OQA54058.1"/>
    <property type="molecule type" value="Genomic_DNA"/>
</dbReference>
<evidence type="ECO:0008006" key="2">
    <source>
        <dbReference type="Google" id="ProtNLM"/>
    </source>
</evidence>